<dbReference type="PANTHER" id="PTHR43179:SF7">
    <property type="entry name" value="RHAMNOSYLTRANSFERASE WBBL"/>
    <property type="match status" value="1"/>
</dbReference>
<gene>
    <name evidence="2" type="ORF">J4D97_15020</name>
</gene>
<keyword evidence="3" id="KW-1185">Reference proteome</keyword>
<dbReference type="PANTHER" id="PTHR43179">
    <property type="entry name" value="RHAMNOSYLTRANSFERASE WBBL"/>
    <property type="match status" value="1"/>
</dbReference>
<dbReference type="InterPro" id="IPR001173">
    <property type="entry name" value="Glyco_trans_2-like"/>
</dbReference>
<evidence type="ECO:0000313" key="2">
    <source>
        <dbReference type="EMBL" id="MBO3271969.1"/>
    </source>
</evidence>
<dbReference type="Proteomes" id="UP000670527">
    <property type="component" value="Unassembled WGS sequence"/>
</dbReference>
<sequence>MHSPLPTRRVKLSVVIVSYNVCHFLEQALLSVRKAAAHLGEPVEVFVVDNHSADSSVAMVRTRFPEVVLIENKTNPGFSTANNQALRRARGQYMLLLNPDTVVEEDTFRKCCQFMDEHPEGGGMGVHMLDGQGRFLPESKRGLPTPWVAFYKIFGLAWLLPKSRTFGRYHLGYLSKDQTHEIEVLSGAFMLMRRQALDEVGLLDEDYFMYGEDIDLSYRLTQGGWKNYYYPGTRIIHYKGESTRRTSINYVFMFYRAMVIFAGKHFAPGKAGVFSLLLNLAIWLRAGAAVAHRVVAGCAPVLLDAIGVGAGLIALRSVWPEAALAGPAAVPAWVATWLTAAYLSGTYDQPPRLWPIVRGILLGTVALLAVDGFAEAGYAAKTLLLGGSWAAAVMAGWRMAVHAVRHGSVHLHQFRTRRVAIVGSEGESSRVRKLLRQAGAPVYVMGHVSPSSTQASQEQLGTVSELQALIRHHRVDELVFCGQDLTSQQIMTLMTQLPQRLEVAYRILAQGSEYIVGSSSRVSPGDYYAPEQAASTYTPAPDMSVLVRCFRWLGWVPEANNAPRD</sequence>
<evidence type="ECO:0000313" key="3">
    <source>
        <dbReference type="Proteomes" id="UP000670527"/>
    </source>
</evidence>
<feature type="domain" description="Glycosyltransferase 2-like" evidence="1">
    <location>
        <begin position="13"/>
        <end position="200"/>
    </location>
</feature>
<dbReference type="SUPFAM" id="SSF53448">
    <property type="entry name" value="Nucleotide-diphospho-sugar transferases"/>
    <property type="match status" value="1"/>
</dbReference>
<comment type="caution">
    <text evidence="2">The sequence shown here is derived from an EMBL/GenBank/DDBJ whole genome shotgun (WGS) entry which is preliminary data.</text>
</comment>
<dbReference type="EMBL" id="JAGETX010000008">
    <property type="protein sequence ID" value="MBO3271969.1"/>
    <property type="molecule type" value="Genomic_DNA"/>
</dbReference>
<protein>
    <submittedName>
        <fullName evidence="2">Glycosyltransferase</fullName>
    </submittedName>
</protein>
<dbReference type="InterPro" id="IPR029044">
    <property type="entry name" value="Nucleotide-diphossugar_trans"/>
</dbReference>
<name>A0ABS3TE82_9BACT</name>
<evidence type="ECO:0000259" key="1">
    <source>
        <dbReference type="Pfam" id="PF00535"/>
    </source>
</evidence>
<dbReference type="CDD" id="cd04186">
    <property type="entry name" value="GT_2_like_c"/>
    <property type="match status" value="1"/>
</dbReference>
<dbReference type="RefSeq" id="WP_208308247.1">
    <property type="nucleotide sequence ID" value="NZ_JAGETX010000008.1"/>
</dbReference>
<reference evidence="2 3" key="1">
    <citation type="submission" date="2021-03" db="EMBL/GenBank/DDBJ databases">
        <authorList>
            <person name="Kim M.K."/>
        </authorList>
    </citation>
    <scope>NUCLEOTIDE SEQUENCE [LARGE SCALE GENOMIC DNA]</scope>
    <source>
        <strain evidence="2 3">BT507</strain>
    </source>
</reference>
<accession>A0ABS3TE82</accession>
<dbReference type="Gene3D" id="3.90.550.10">
    <property type="entry name" value="Spore Coat Polysaccharide Biosynthesis Protein SpsA, Chain A"/>
    <property type="match status" value="1"/>
</dbReference>
<dbReference type="Pfam" id="PF00535">
    <property type="entry name" value="Glycos_transf_2"/>
    <property type="match status" value="1"/>
</dbReference>
<organism evidence="2 3">
    <name type="scientific">Hymenobacter defluvii</name>
    <dbReference type="NCBI Taxonomy" id="2054411"/>
    <lineage>
        <taxon>Bacteria</taxon>
        <taxon>Pseudomonadati</taxon>
        <taxon>Bacteroidota</taxon>
        <taxon>Cytophagia</taxon>
        <taxon>Cytophagales</taxon>
        <taxon>Hymenobacteraceae</taxon>
        <taxon>Hymenobacter</taxon>
    </lineage>
</organism>
<proteinExistence type="predicted"/>